<sequence length="685" mass="77446">MLETVEVRQLVQGIPIALTVLVDKALIWSEDNNIAVVTQLGTYIFELNISPDDSTPCIMFSRFFIPPPAQPNQYLDTGIKVDKILQHADHSTSHSIMFDCFLSAGERSKNECYPRASKSNSPAMPGGEVSHHGFSKGCWSPYGMSYEGGCLLALATYDHRLILFTQEGHKWEEVINLSTLWYKHVSSNSWKIVPVSKGASLHETYLARMQMLCLSELQWTPLFADCQEKFSVLIMITLSGHAVFWKVPSEVTSASEVQLLGTEETKMKFISSICWLTRESKSGYVVLGSSNGQAKIFYCTFSKELVMRDLGYVHANADRLRISHVMLLHISEKQHLLLLGKQSFLLAIALNLSENDLLLQSTIHTPLGRLPISGMICLKNNNLYLSMKDGNIQHVFLRVENGQVYAQHLGTHFHSEGVAYISLVKSPHSTLWAFLESVSVAYDHLVVREPTQISIYQVGSGAKIYDYLQEHPSPLHLCADILESLRLYSGKSGKCSLRFITPDKVDGLSEYHLKLCYWLVRMSRNIEESDSQNMESLRETERLLQKAILELWMNANISQISVSNVLDDSSLALSHFLMCDWIMNNGREKEKINAANVRRKFNKELQEQCPVCAEAVKMESLTSGTCPNGHTFPRCCRTFLMTKPMMMCPRCKSYTNKYARDLESGRVATCVYCDGRLKRLTGRRN</sequence>
<dbReference type="Proteomes" id="UP001381693">
    <property type="component" value="Unassembled WGS sequence"/>
</dbReference>
<dbReference type="PANTHER" id="PTHR15496:SF2">
    <property type="entry name" value="GENERAL TRANSCRIPTION FACTOR 3C POLYPEPTIDE 4"/>
    <property type="match status" value="1"/>
</dbReference>
<dbReference type="Pfam" id="PF12657">
    <property type="entry name" value="TFIIIC_delta"/>
    <property type="match status" value="1"/>
</dbReference>
<reference evidence="3 4" key="1">
    <citation type="submission" date="2023-11" db="EMBL/GenBank/DDBJ databases">
        <title>Halocaridina rubra genome assembly.</title>
        <authorList>
            <person name="Smith C."/>
        </authorList>
    </citation>
    <scope>NUCLEOTIDE SEQUENCE [LARGE SCALE GENOMIC DNA]</scope>
    <source>
        <strain evidence="3">EP-1</strain>
        <tissue evidence="3">Whole</tissue>
    </source>
</reference>
<dbReference type="SUPFAM" id="SSF50978">
    <property type="entry name" value="WD40 repeat-like"/>
    <property type="match status" value="1"/>
</dbReference>
<keyword evidence="4" id="KW-1185">Reference proteome</keyword>
<comment type="caution">
    <text evidence="3">The sequence shown here is derived from an EMBL/GenBank/DDBJ whole genome shotgun (WGS) entry which is preliminary data.</text>
</comment>
<dbReference type="AlphaFoldDB" id="A0AAN9ABP2"/>
<dbReference type="Pfam" id="PF12660">
    <property type="entry name" value="zf-TFIIIC"/>
    <property type="match status" value="1"/>
</dbReference>
<evidence type="ECO:0000259" key="1">
    <source>
        <dbReference type="Pfam" id="PF12657"/>
    </source>
</evidence>
<feature type="domain" description="Transcription factor IIIC putative zinc-finger" evidence="2">
    <location>
        <begin position="601"/>
        <end position="675"/>
    </location>
</feature>
<evidence type="ECO:0000259" key="2">
    <source>
        <dbReference type="Pfam" id="PF12660"/>
    </source>
</evidence>
<accession>A0AAN9ABP2</accession>
<feature type="domain" description="Transcription factor IIIC 90kDa subunit N-terminal" evidence="1">
    <location>
        <begin position="28"/>
        <end position="304"/>
    </location>
</feature>
<dbReference type="GO" id="GO:0000127">
    <property type="term" value="C:transcription factor TFIIIC complex"/>
    <property type="evidence" value="ECO:0007669"/>
    <property type="project" value="InterPro"/>
</dbReference>
<dbReference type="EMBL" id="JAXCGZ010004110">
    <property type="protein sequence ID" value="KAK7082253.1"/>
    <property type="molecule type" value="Genomic_DNA"/>
</dbReference>
<name>A0AAN9ABP2_HALRR</name>
<dbReference type="GO" id="GO:0006384">
    <property type="term" value="P:transcription initiation at RNA polymerase III promoter"/>
    <property type="evidence" value="ECO:0007669"/>
    <property type="project" value="InterPro"/>
</dbReference>
<dbReference type="InterPro" id="IPR024764">
    <property type="entry name" value="TFIIIC_Znf"/>
</dbReference>
<dbReference type="GO" id="GO:0004402">
    <property type="term" value="F:histone acetyltransferase activity"/>
    <property type="evidence" value="ECO:0007669"/>
    <property type="project" value="InterPro"/>
</dbReference>
<gene>
    <name evidence="3" type="ORF">SK128_018141</name>
</gene>
<dbReference type="InterPro" id="IPR036322">
    <property type="entry name" value="WD40_repeat_dom_sf"/>
</dbReference>
<dbReference type="InterPro" id="IPR024761">
    <property type="entry name" value="TFIIIC_delta_N"/>
</dbReference>
<dbReference type="InterPro" id="IPR044230">
    <property type="entry name" value="GTF3C4"/>
</dbReference>
<protein>
    <submittedName>
        <fullName evidence="3">Uncharacterized protein</fullName>
    </submittedName>
</protein>
<evidence type="ECO:0000313" key="3">
    <source>
        <dbReference type="EMBL" id="KAK7082253.1"/>
    </source>
</evidence>
<organism evidence="3 4">
    <name type="scientific">Halocaridina rubra</name>
    <name type="common">Hawaiian red shrimp</name>
    <dbReference type="NCBI Taxonomy" id="373956"/>
    <lineage>
        <taxon>Eukaryota</taxon>
        <taxon>Metazoa</taxon>
        <taxon>Ecdysozoa</taxon>
        <taxon>Arthropoda</taxon>
        <taxon>Crustacea</taxon>
        <taxon>Multicrustacea</taxon>
        <taxon>Malacostraca</taxon>
        <taxon>Eumalacostraca</taxon>
        <taxon>Eucarida</taxon>
        <taxon>Decapoda</taxon>
        <taxon>Pleocyemata</taxon>
        <taxon>Caridea</taxon>
        <taxon>Atyoidea</taxon>
        <taxon>Atyidae</taxon>
        <taxon>Halocaridina</taxon>
    </lineage>
</organism>
<proteinExistence type="predicted"/>
<evidence type="ECO:0000313" key="4">
    <source>
        <dbReference type="Proteomes" id="UP001381693"/>
    </source>
</evidence>
<dbReference type="PANTHER" id="PTHR15496">
    <property type="entry name" value="GENERAL TRANSCRIPTION FACTOR 3C POLYPEPTIDE 4 FAMILY"/>
    <property type="match status" value="1"/>
</dbReference>